<feature type="transmembrane region" description="Helical" evidence="1">
    <location>
        <begin position="16"/>
        <end position="37"/>
    </location>
</feature>
<evidence type="ECO:0000313" key="2">
    <source>
        <dbReference type="EMBL" id="KAJ4436554.1"/>
    </source>
</evidence>
<keyword evidence="3" id="KW-1185">Reference proteome</keyword>
<organism evidence="2 3">
    <name type="scientific">Periplaneta americana</name>
    <name type="common">American cockroach</name>
    <name type="synonym">Blatta americana</name>
    <dbReference type="NCBI Taxonomy" id="6978"/>
    <lineage>
        <taxon>Eukaryota</taxon>
        <taxon>Metazoa</taxon>
        <taxon>Ecdysozoa</taxon>
        <taxon>Arthropoda</taxon>
        <taxon>Hexapoda</taxon>
        <taxon>Insecta</taxon>
        <taxon>Pterygota</taxon>
        <taxon>Neoptera</taxon>
        <taxon>Polyneoptera</taxon>
        <taxon>Dictyoptera</taxon>
        <taxon>Blattodea</taxon>
        <taxon>Blattoidea</taxon>
        <taxon>Blattidae</taxon>
        <taxon>Blattinae</taxon>
        <taxon>Periplaneta</taxon>
    </lineage>
</organism>
<reference evidence="2 3" key="1">
    <citation type="journal article" date="2022" name="Allergy">
        <title>Genome assembly and annotation of Periplaneta americana reveal a comprehensive cockroach allergen profile.</title>
        <authorList>
            <person name="Wang L."/>
            <person name="Xiong Q."/>
            <person name="Saelim N."/>
            <person name="Wang L."/>
            <person name="Nong W."/>
            <person name="Wan A.T."/>
            <person name="Shi M."/>
            <person name="Liu X."/>
            <person name="Cao Q."/>
            <person name="Hui J.H.L."/>
            <person name="Sookrung N."/>
            <person name="Leung T.F."/>
            <person name="Tungtrongchitr A."/>
            <person name="Tsui S.K.W."/>
        </authorList>
    </citation>
    <scope>NUCLEOTIDE SEQUENCE [LARGE SCALE GENOMIC DNA]</scope>
    <source>
        <strain evidence="2">PWHHKU_190912</strain>
    </source>
</reference>
<feature type="transmembrane region" description="Helical" evidence="1">
    <location>
        <begin position="43"/>
        <end position="61"/>
    </location>
</feature>
<dbReference type="EMBL" id="JAJSOF020000021">
    <property type="protein sequence ID" value="KAJ4436554.1"/>
    <property type="molecule type" value="Genomic_DNA"/>
</dbReference>
<keyword evidence="1" id="KW-0472">Membrane</keyword>
<comment type="caution">
    <text evidence="2">The sequence shown here is derived from an EMBL/GenBank/DDBJ whole genome shotgun (WGS) entry which is preliminary data.</text>
</comment>
<protein>
    <submittedName>
        <fullName evidence="2">Uncharacterized protein</fullName>
    </submittedName>
</protein>
<keyword evidence="1" id="KW-0812">Transmembrane</keyword>
<gene>
    <name evidence="2" type="ORF">ANN_16586</name>
</gene>
<evidence type="ECO:0000313" key="3">
    <source>
        <dbReference type="Proteomes" id="UP001148838"/>
    </source>
</evidence>
<name>A0ABQ8SQT2_PERAM</name>
<proteinExistence type="predicted"/>
<sequence length="180" mass="20435">MATPFKRFGEADISEIEYFVMEAVVSAITIFAAHLWHFMQDQIILYLITVICISLQVNYSFQLQVKKPILISKICILNSKCVPGSVGNKVRDKLEQVLQRNVGLKDLRTASDILAGKNTDLQCDIPVQLVSKLKYAPVTSVDVELSFSAYKFVLSDRRHYFLVENLGKVLVIYCDANYQH</sequence>
<evidence type="ECO:0000256" key="1">
    <source>
        <dbReference type="SAM" id="Phobius"/>
    </source>
</evidence>
<accession>A0ABQ8SQT2</accession>
<keyword evidence="1" id="KW-1133">Transmembrane helix</keyword>
<dbReference type="Proteomes" id="UP001148838">
    <property type="component" value="Unassembled WGS sequence"/>
</dbReference>